<proteinExistence type="predicted"/>
<feature type="non-terminal residue" evidence="1">
    <location>
        <position position="173"/>
    </location>
</feature>
<feature type="non-terminal residue" evidence="1">
    <location>
        <position position="1"/>
    </location>
</feature>
<dbReference type="Proteomes" id="UP000824469">
    <property type="component" value="Unassembled WGS sequence"/>
</dbReference>
<reference evidence="1 2" key="1">
    <citation type="journal article" date="2021" name="Nat. Plants">
        <title>The Taxus genome provides insights into paclitaxel biosynthesis.</title>
        <authorList>
            <person name="Xiong X."/>
            <person name="Gou J."/>
            <person name="Liao Q."/>
            <person name="Li Y."/>
            <person name="Zhou Q."/>
            <person name="Bi G."/>
            <person name="Li C."/>
            <person name="Du R."/>
            <person name="Wang X."/>
            <person name="Sun T."/>
            <person name="Guo L."/>
            <person name="Liang H."/>
            <person name="Lu P."/>
            <person name="Wu Y."/>
            <person name="Zhang Z."/>
            <person name="Ro D.K."/>
            <person name="Shang Y."/>
            <person name="Huang S."/>
            <person name="Yan J."/>
        </authorList>
    </citation>
    <scope>NUCLEOTIDE SEQUENCE [LARGE SCALE GENOMIC DNA]</scope>
    <source>
        <strain evidence="1">Ta-2019</strain>
    </source>
</reference>
<gene>
    <name evidence="1" type="ORF">KI387_008060</name>
</gene>
<accession>A0AA38FIQ2</accession>
<evidence type="ECO:0000313" key="1">
    <source>
        <dbReference type="EMBL" id="KAH9303656.1"/>
    </source>
</evidence>
<name>A0AA38FIQ2_TAXCH</name>
<dbReference type="EMBL" id="JAHRHJ020000008">
    <property type="protein sequence ID" value="KAH9303656.1"/>
    <property type="molecule type" value="Genomic_DNA"/>
</dbReference>
<evidence type="ECO:0000313" key="2">
    <source>
        <dbReference type="Proteomes" id="UP000824469"/>
    </source>
</evidence>
<dbReference type="OMA" id="LEYMWSH"/>
<sequence>LLSCFVGHIRNIYFPFDVEGDTTMSVASEMDVELDLVDQDVSKIIAMIDEEILALVPNCKAGVAIDDHQRCPYDNYCTTKTSEHCCGSCNENYFSTISSEISFLEYMWSHYLVDNKPRLMPSCTQVEFSAINNHFEEVLFQVDGTGFSSYAPEEIPTISSESSDVIHRDAQDW</sequence>
<keyword evidence="2" id="KW-1185">Reference proteome</keyword>
<dbReference type="AlphaFoldDB" id="A0AA38FIQ2"/>
<organism evidence="1 2">
    <name type="scientific">Taxus chinensis</name>
    <name type="common">Chinese yew</name>
    <name type="synonym">Taxus wallichiana var. chinensis</name>
    <dbReference type="NCBI Taxonomy" id="29808"/>
    <lineage>
        <taxon>Eukaryota</taxon>
        <taxon>Viridiplantae</taxon>
        <taxon>Streptophyta</taxon>
        <taxon>Embryophyta</taxon>
        <taxon>Tracheophyta</taxon>
        <taxon>Spermatophyta</taxon>
        <taxon>Pinopsida</taxon>
        <taxon>Pinidae</taxon>
        <taxon>Conifers II</taxon>
        <taxon>Cupressales</taxon>
        <taxon>Taxaceae</taxon>
        <taxon>Taxus</taxon>
    </lineage>
</organism>
<comment type="caution">
    <text evidence="1">The sequence shown here is derived from an EMBL/GenBank/DDBJ whole genome shotgun (WGS) entry which is preliminary data.</text>
</comment>
<protein>
    <submittedName>
        <fullName evidence="1">Uncharacterized protein</fullName>
    </submittedName>
</protein>